<gene>
    <name evidence="2" type="ORF">P280DRAFT_393836</name>
</gene>
<dbReference type="PANTHER" id="PTHR21357">
    <property type="entry name" value="FAM172 FAMILY PROTEIN HOMOLOG CG10038"/>
    <property type="match status" value="1"/>
</dbReference>
<protein>
    <recommendedName>
        <fullName evidence="1">Arb2 domain-containing protein</fullName>
    </recommendedName>
</protein>
<dbReference type="AlphaFoldDB" id="A0A6A6SAB7"/>
<keyword evidence="3" id="KW-1185">Reference proteome</keyword>
<proteinExistence type="predicted"/>
<dbReference type="GO" id="GO:0031048">
    <property type="term" value="P:regulatory ncRNA-mediated heterochromatin formation"/>
    <property type="evidence" value="ECO:0007669"/>
    <property type="project" value="TreeGrafter"/>
</dbReference>
<dbReference type="InterPro" id="IPR053858">
    <property type="entry name" value="Arb2_dom"/>
</dbReference>
<dbReference type="GO" id="GO:0035197">
    <property type="term" value="F:siRNA binding"/>
    <property type="evidence" value="ECO:0007669"/>
    <property type="project" value="TreeGrafter"/>
</dbReference>
<dbReference type="Pfam" id="PF22749">
    <property type="entry name" value="Arb2"/>
    <property type="match status" value="1"/>
</dbReference>
<accession>A0A6A6SAB7</accession>
<dbReference type="InterPro" id="IPR048263">
    <property type="entry name" value="Arb2"/>
</dbReference>
<feature type="domain" description="Arb2" evidence="1">
    <location>
        <begin position="15"/>
        <end position="316"/>
    </location>
</feature>
<dbReference type="GO" id="GO:0005634">
    <property type="term" value="C:nucleus"/>
    <property type="evidence" value="ECO:0007669"/>
    <property type="project" value="TreeGrafter"/>
</dbReference>
<organism evidence="2 3">
    <name type="scientific">Massarina eburnea CBS 473.64</name>
    <dbReference type="NCBI Taxonomy" id="1395130"/>
    <lineage>
        <taxon>Eukaryota</taxon>
        <taxon>Fungi</taxon>
        <taxon>Dikarya</taxon>
        <taxon>Ascomycota</taxon>
        <taxon>Pezizomycotina</taxon>
        <taxon>Dothideomycetes</taxon>
        <taxon>Pleosporomycetidae</taxon>
        <taxon>Pleosporales</taxon>
        <taxon>Massarineae</taxon>
        <taxon>Massarinaceae</taxon>
        <taxon>Massarina</taxon>
    </lineage>
</organism>
<dbReference type="EMBL" id="MU006780">
    <property type="protein sequence ID" value="KAF2643124.1"/>
    <property type="molecule type" value="Genomic_DNA"/>
</dbReference>
<reference evidence="2" key="1">
    <citation type="journal article" date="2020" name="Stud. Mycol.">
        <title>101 Dothideomycetes genomes: a test case for predicting lifestyles and emergence of pathogens.</title>
        <authorList>
            <person name="Haridas S."/>
            <person name="Albert R."/>
            <person name="Binder M."/>
            <person name="Bloem J."/>
            <person name="Labutti K."/>
            <person name="Salamov A."/>
            <person name="Andreopoulos B."/>
            <person name="Baker S."/>
            <person name="Barry K."/>
            <person name="Bills G."/>
            <person name="Bluhm B."/>
            <person name="Cannon C."/>
            <person name="Castanera R."/>
            <person name="Culley D."/>
            <person name="Daum C."/>
            <person name="Ezra D."/>
            <person name="Gonzalez J."/>
            <person name="Henrissat B."/>
            <person name="Kuo A."/>
            <person name="Liang C."/>
            <person name="Lipzen A."/>
            <person name="Lutzoni F."/>
            <person name="Magnuson J."/>
            <person name="Mondo S."/>
            <person name="Nolan M."/>
            <person name="Ohm R."/>
            <person name="Pangilinan J."/>
            <person name="Park H.-J."/>
            <person name="Ramirez L."/>
            <person name="Alfaro M."/>
            <person name="Sun H."/>
            <person name="Tritt A."/>
            <person name="Yoshinaga Y."/>
            <person name="Zwiers L.-H."/>
            <person name="Turgeon B."/>
            <person name="Goodwin S."/>
            <person name="Spatafora J."/>
            <person name="Crous P."/>
            <person name="Grigoriev I."/>
        </authorList>
    </citation>
    <scope>NUCLEOTIDE SEQUENCE</scope>
    <source>
        <strain evidence="2">CBS 473.64</strain>
    </source>
</reference>
<dbReference type="PANTHER" id="PTHR21357:SF4">
    <property type="entry name" value="FAM172 FAMILY PROTEIN HOMOLOG CG10038"/>
    <property type="match status" value="1"/>
</dbReference>
<dbReference type="Proteomes" id="UP000799753">
    <property type="component" value="Unassembled WGS sequence"/>
</dbReference>
<evidence type="ECO:0000313" key="2">
    <source>
        <dbReference type="EMBL" id="KAF2643124.1"/>
    </source>
</evidence>
<sequence>MFRRLEETLPPDPKYPSSLQELGFFVDQHGCIRNIKTPELFYDFHHTNNDRHNELRADAMRACHRKGVFERLSALGLNRLYLPSLTTTKPDGPHVNILLPAAKVLKTRKRIVVMINDENYQDLAILAYRLLQREGGLNGGSAINFVKKLISRNNPDPNLAEKLSADGAGADSDKDIPGLIIMNASQLLYSHQFNEAMSLRSWSAMPRKSIYHEATLVHPVENRVEGHRTPEEHIKTVFDSVIKNPDFVAPDAEVYVIAIEGGSAYMINVLNQDFWKYGDRITAMAIFNTVVNTAQISDPALKAFLHTRTREWKVSELKDPSKVLDLPHDYNVSPPTAPAERKTVNWLVFSKPVPSPFWTSFTDFSCPTLGSKKRPVNSADYSTVPKPKESESTIFYGAEALCPTFGGGDTWVGECIFTQPAVQDAVLDFFEDVAQDPKNYSNPAFTLDIPQPTPDNPLELDPSFAPLSTMPEETLTEEQQAFNDAEAALIEMQIALSSTPSTTATFKDSRERLVTRIAKKEAEVKDLAKTALATGGLGADAANRLRAKWMPTTEPQTQFAGVESDREEGLKVLDSEAGLPDTVKEELKKLYLNDE</sequence>
<evidence type="ECO:0000259" key="1">
    <source>
        <dbReference type="Pfam" id="PF22749"/>
    </source>
</evidence>
<evidence type="ECO:0000313" key="3">
    <source>
        <dbReference type="Proteomes" id="UP000799753"/>
    </source>
</evidence>
<name>A0A6A6SAB7_9PLEO</name>
<dbReference type="OrthoDB" id="421951at2759"/>